<dbReference type="InterPro" id="IPR034660">
    <property type="entry name" value="DinB/YfiT-like"/>
</dbReference>
<dbReference type="Pfam" id="PF00805">
    <property type="entry name" value="Pentapeptide"/>
    <property type="match status" value="2"/>
</dbReference>
<dbReference type="InterPro" id="IPR001646">
    <property type="entry name" value="5peptide_repeat"/>
</dbReference>
<dbReference type="SUPFAM" id="SSF141571">
    <property type="entry name" value="Pentapeptide repeat-like"/>
    <property type="match status" value="1"/>
</dbReference>
<dbReference type="PANTHER" id="PTHR14136:SF17">
    <property type="entry name" value="BTB_POZ DOMAIN-CONTAINING PROTEIN KCTD9"/>
    <property type="match status" value="1"/>
</dbReference>
<name>A0A1A8TQ02_9GAMM</name>
<sequence length="265" mass="29209">MSESHNPFQDTKFKDFEFSKSDMTGAKFNAVDLTGSSYWAVLKNAQFTDCDLESCVFNDVNLASSCYENINLSHASFHNINMSSVSFSCLNLANTEVNDANLEGMKINGVLVTDLFEAYEKKASSMREMVLNNIRARFSSVLDVVNSLTPESYTAYLNVAKNKSVGDHIWCIVGARESYSQSLIEGQWAGFSCSLDSTENPTEAVEKLTASAAVFEKAISGIEDWTGEREALLLSLLEHEATHEGQLIRHLLALGESLPASVKWA</sequence>
<dbReference type="STRING" id="1792290.MSP8886_03290"/>
<dbReference type="Gene3D" id="1.20.120.450">
    <property type="entry name" value="dinb family like domain"/>
    <property type="match status" value="1"/>
</dbReference>
<evidence type="ECO:0000313" key="2">
    <source>
        <dbReference type="Proteomes" id="UP000092544"/>
    </source>
</evidence>
<dbReference type="Proteomes" id="UP000092544">
    <property type="component" value="Unassembled WGS sequence"/>
</dbReference>
<gene>
    <name evidence="1" type="ORF">MSP8886_03290</name>
</gene>
<proteinExistence type="predicted"/>
<protein>
    <submittedName>
        <fullName evidence="1">Pentapeptide repeats (8 copies)</fullName>
    </submittedName>
</protein>
<dbReference type="PANTHER" id="PTHR14136">
    <property type="entry name" value="BTB_POZ DOMAIN-CONTAINING PROTEIN KCTD9"/>
    <property type="match status" value="1"/>
</dbReference>
<dbReference type="InterPro" id="IPR051082">
    <property type="entry name" value="Pentapeptide-BTB/POZ_domain"/>
</dbReference>
<dbReference type="EMBL" id="FLOB01000009">
    <property type="protein sequence ID" value="SBS35158.1"/>
    <property type="molecule type" value="Genomic_DNA"/>
</dbReference>
<dbReference type="SUPFAM" id="SSF109854">
    <property type="entry name" value="DinB/YfiT-like putative metalloenzymes"/>
    <property type="match status" value="1"/>
</dbReference>
<evidence type="ECO:0000313" key="1">
    <source>
        <dbReference type="EMBL" id="SBS35158.1"/>
    </source>
</evidence>
<reference evidence="1 2" key="1">
    <citation type="submission" date="2016-06" db="EMBL/GenBank/DDBJ databases">
        <authorList>
            <person name="Kjaerup R.B."/>
            <person name="Dalgaard T.S."/>
            <person name="Juul-Madsen H.R."/>
        </authorList>
    </citation>
    <scope>NUCLEOTIDE SEQUENCE [LARGE SCALE GENOMIC DNA]</scope>
    <source>
        <strain evidence="1 2">CECT 8886</strain>
    </source>
</reference>
<accession>A0A1A8TQ02</accession>
<dbReference type="RefSeq" id="WP_245659121.1">
    <property type="nucleotide sequence ID" value="NZ_FLOB01000009.1"/>
</dbReference>
<dbReference type="AlphaFoldDB" id="A0A1A8TQ02"/>
<keyword evidence="2" id="KW-1185">Reference proteome</keyword>
<organism evidence="1 2">
    <name type="scientific">Marinomonas spartinae</name>
    <dbReference type="NCBI Taxonomy" id="1792290"/>
    <lineage>
        <taxon>Bacteria</taxon>
        <taxon>Pseudomonadati</taxon>
        <taxon>Pseudomonadota</taxon>
        <taxon>Gammaproteobacteria</taxon>
        <taxon>Oceanospirillales</taxon>
        <taxon>Oceanospirillaceae</taxon>
        <taxon>Marinomonas</taxon>
    </lineage>
</organism>
<dbReference type="Gene3D" id="2.160.20.80">
    <property type="entry name" value="E3 ubiquitin-protein ligase SopA"/>
    <property type="match status" value="1"/>
</dbReference>